<dbReference type="InterPro" id="IPR000477">
    <property type="entry name" value="RT_dom"/>
</dbReference>
<name>A0A2N9GNJ6_FAGSY</name>
<sequence length="307" mass="34340">MGEWVEDRDQLMALIQKGYSDLFTTSHTSSCRLSVPPCAPSLSDLEAQNLDNPLSSEEIKSSLWSLKPFKAPGPDGLHPGFFQRCWHIVSDSVVKEVSHIFNWGQMPSYLNKTLISLIPKCVGPESLSQFRPISLCNTVYKIVTKSIVARIRPLLSNLISPFQAAFVPGRRGIDNVIIAQELIHSLHKKKGAKGSFVVKIDLEKAYDRLEWSFIREVHFPNVAPDVVARLSGIWGSLVSGFRTLTAKYCPNGITSSPLPINRGGSSNWRGLKLGHEVFRNGLRWVVNNGQHVSFWHDTWVGNQPLEK</sequence>
<dbReference type="SUPFAM" id="SSF56672">
    <property type="entry name" value="DNA/RNA polymerases"/>
    <property type="match status" value="1"/>
</dbReference>
<dbReference type="AlphaFoldDB" id="A0A2N9GNJ6"/>
<dbReference type="InterPro" id="IPR043502">
    <property type="entry name" value="DNA/RNA_pol_sf"/>
</dbReference>
<evidence type="ECO:0000259" key="1">
    <source>
        <dbReference type="Pfam" id="PF00078"/>
    </source>
</evidence>
<feature type="domain" description="Reverse transcriptase" evidence="1">
    <location>
        <begin position="127"/>
        <end position="262"/>
    </location>
</feature>
<dbReference type="Pfam" id="PF00078">
    <property type="entry name" value="RVT_1"/>
    <property type="match status" value="1"/>
</dbReference>
<protein>
    <recommendedName>
        <fullName evidence="1">Reverse transcriptase domain-containing protein</fullName>
    </recommendedName>
</protein>
<accession>A0A2N9GNJ6</accession>
<gene>
    <name evidence="2" type="ORF">FSB_LOCUS31919</name>
</gene>
<dbReference type="PANTHER" id="PTHR19446">
    <property type="entry name" value="REVERSE TRANSCRIPTASES"/>
    <property type="match status" value="1"/>
</dbReference>
<dbReference type="CDD" id="cd01650">
    <property type="entry name" value="RT_nLTR_like"/>
    <property type="match status" value="1"/>
</dbReference>
<organism evidence="2">
    <name type="scientific">Fagus sylvatica</name>
    <name type="common">Beechnut</name>
    <dbReference type="NCBI Taxonomy" id="28930"/>
    <lineage>
        <taxon>Eukaryota</taxon>
        <taxon>Viridiplantae</taxon>
        <taxon>Streptophyta</taxon>
        <taxon>Embryophyta</taxon>
        <taxon>Tracheophyta</taxon>
        <taxon>Spermatophyta</taxon>
        <taxon>Magnoliopsida</taxon>
        <taxon>eudicotyledons</taxon>
        <taxon>Gunneridae</taxon>
        <taxon>Pentapetalae</taxon>
        <taxon>rosids</taxon>
        <taxon>fabids</taxon>
        <taxon>Fagales</taxon>
        <taxon>Fagaceae</taxon>
        <taxon>Fagus</taxon>
    </lineage>
</organism>
<proteinExistence type="predicted"/>
<dbReference type="EMBL" id="OIVN01002484">
    <property type="protein sequence ID" value="SPD04037.1"/>
    <property type="molecule type" value="Genomic_DNA"/>
</dbReference>
<evidence type="ECO:0000313" key="2">
    <source>
        <dbReference type="EMBL" id="SPD04037.1"/>
    </source>
</evidence>
<reference evidence="2" key="1">
    <citation type="submission" date="2018-02" db="EMBL/GenBank/DDBJ databases">
        <authorList>
            <person name="Cohen D.B."/>
            <person name="Kent A.D."/>
        </authorList>
    </citation>
    <scope>NUCLEOTIDE SEQUENCE</scope>
</reference>